<protein>
    <submittedName>
        <fullName evidence="1">Uncharacterized protein</fullName>
    </submittedName>
</protein>
<keyword evidence="2" id="KW-1185">Reference proteome</keyword>
<name>A0A2R3Z1R9_9FLAO</name>
<proteinExistence type="predicted"/>
<dbReference type="KEGG" id="grs:C7S20_02440"/>
<gene>
    <name evidence="1" type="ORF">C7S20_02440</name>
</gene>
<dbReference type="Proteomes" id="UP000241507">
    <property type="component" value="Chromosome"/>
</dbReference>
<sequence>MMKKIAVIFLFFAFTARPVYEFAYLTYFKLNQSEIIRNFCVNKNKPELHCNGKCHLMKELSLGSKSDKKQNTILAESFLPLFFQEYSYKSRLYISDFYRCDNWRFLPKDYSQIQTVPSPPPKV</sequence>
<evidence type="ECO:0000313" key="2">
    <source>
        <dbReference type="Proteomes" id="UP000241507"/>
    </source>
</evidence>
<evidence type="ECO:0000313" key="1">
    <source>
        <dbReference type="EMBL" id="AVR44211.1"/>
    </source>
</evidence>
<dbReference type="AlphaFoldDB" id="A0A2R3Z1R9"/>
<dbReference type="EMBL" id="CP028136">
    <property type="protein sequence ID" value="AVR44211.1"/>
    <property type="molecule type" value="Genomic_DNA"/>
</dbReference>
<accession>A0A2R3Z1R9</accession>
<organism evidence="1 2">
    <name type="scientific">Christiangramia fulva</name>
    <dbReference type="NCBI Taxonomy" id="2126553"/>
    <lineage>
        <taxon>Bacteria</taxon>
        <taxon>Pseudomonadati</taxon>
        <taxon>Bacteroidota</taxon>
        <taxon>Flavobacteriia</taxon>
        <taxon>Flavobacteriales</taxon>
        <taxon>Flavobacteriaceae</taxon>
        <taxon>Christiangramia</taxon>
    </lineage>
</organism>
<reference evidence="2" key="1">
    <citation type="submission" date="2018-03" db="EMBL/GenBank/DDBJ databases">
        <title>Gramella fulva sp. nov., isolated from a dry surface of tidal flat.</title>
        <authorList>
            <person name="Hwang S.H."/>
            <person name="Hwang W.M."/>
            <person name="Kang K."/>
            <person name="Ahn T.-Y."/>
        </authorList>
    </citation>
    <scope>NUCLEOTIDE SEQUENCE [LARGE SCALE GENOMIC DNA]</scope>
    <source>
        <strain evidence="2">SH35</strain>
    </source>
</reference>